<protein>
    <submittedName>
        <fullName evidence="3">Uncharacterized protein</fullName>
    </submittedName>
</protein>
<dbReference type="AlphaFoldDB" id="A0A5B7FFD8"/>
<feature type="compositionally biased region" description="Low complexity" evidence="1">
    <location>
        <begin position="416"/>
        <end position="425"/>
    </location>
</feature>
<dbReference type="Proteomes" id="UP000324222">
    <property type="component" value="Unassembled WGS sequence"/>
</dbReference>
<feature type="region of interest" description="Disordered" evidence="1">
    <location>
        <begin position="1"/>
        <end position="34"/>
    </location>
</feature>
<feature type="region of interest" description="Disordered" evidence="1">
    <location>
        <begin position="523"/>
        <end position="565"/>
    </location>
</feature>
<evidence type="ECO:0000313" key="4">
    <source>
        <dbReference type="Proteomes" id="UP000324222"/>
    </source>
</evidence>
<organism evidence="3 4">
    <name type="scientific">Portunus trituberculatus</name>
    <name type="common">Swimming crab</name>
    <name type="synonym">Neptunus trituberculatus</name>
    <dbReference type="NCBI Taxonomy" id="210409"/>
    <lineage>
        <taxon>Eukaryota</taxon>
        <taxon>Metazoa</taxon>
        <taxon>Ecdysozoa</taxon>
        <taxon>Arthropoda</taxon>
        <taxon>Crustacea</taxon>
        <taxon>Multicrustacea</taxon>
        <taxon>Malacostraca</taxon>
        <taxon>Eumalacostraca</taxon>
        <taxon>Eucarida</taxon>
        <taxon>Decapoda</taxon>
        <taxon>Pleocyemata</taxon>
        <taxon>Brachyura</taxon>
        <taxon>Eubrachyura</taxon>
        <taxon>Portunoidea</taxon>
        <taxon>Portunidae</taxon>
        <taxon>Portuninae</taxon>
        <taxon>Portunus</taxon>
    </lineage>
</organism>
<reference evidence="3 4" key="1">
    <citation type="submission" date="2019-05" db="EMBL/GenBank/DDBJ databases">
        <title>Another draft genome of Portunus trituberculatus and its Hox gene families provides insights of decapod evolution.</title>
        <authorList>
            <person name="Jeong J.-H."/>
            <person name="Song I."/>
            <person name="Kim S."/>
            <person name="Choi T."/>
            <person name="Kim D."/>
            <person name="Ryu S."/>
            <person name="Kim W."/>
        </authorList>
    </citation>
    <scope>NUCLEOTIDE SEQUENCE [LARGE SCALE GENOMIC DNA]</scope>
    <source>
        <tissue evidence="3">Muscle</tissue>
    </source>
</reference>
<evidence type="ECO:0000256" key="1">
    <source>
        <dbReference type="SAM" id="MobiDB-lite"/>
    </source>
</evidence>
<feature type="compositionally biased region" description="Basic and acidic residues" evidence="1">
    <location>
        <begin position="782"/>
        <end position="798"/>
    </location>
</feature>
<evidence type="ECO:0000256" key="2">
    <source>
        <dbReference type="SAM" id="Phobius"/>
    </source>
</evidence>
<proteinExistence type="predicted"/>
<gene>
    <name evidence="3" type="ORF">E2C01_037350</name>
</gene>
<dbReference type="OrthoDB" id="6119313at2759"/>
<feature type="region of interest" description="Disordered" evidence="1">
    <location>
        <begin position="409"/>
        <end position="444"/>
    </location>
</feature>
<feature type="transmembrane region" description="Helical" evidence="2">
    <location>
        <begin position="946"/>
        <end position="966"/>
    </location>
</feature>
<keyword evidence="2" id="KW-0472">Membrane</keyword>
<feature type="compositionally biased region" description="Polar residues" evidence="1">
    <location>
        <begin position="483"/>
        <end position="501"/>
    </location>
</feature>
<keyword evidence="2" id="KW-1133">Transmembrane helix</keyword>
<name>A0A5B7FFD8_PORTR</name>
<dbReference type="EMBL" id="VSRR010005949">
    <property type="protein sequence ID" value="MPC43698.1"/>
    <property type="molecule type" value="Genomic_DNA"/>
</dbReference>
<evidence type="ECO:0000313" key="3">
    <source>
        <dbReference type="EMBL" id="MPC43698.1"/>
    </source>
</evidence>
<feature type="compositionally biased region" description="Basic and acidic residues" evidence="1">
    <location>
        <begin position="536"/>
        <end position="555"/>
    </location>
</feature>
<feature type="region of interest" description="Disordered" evidence="1">
    <location>
        <begin position="482"/>
        <end position="501"/>
    </location>
</feature>
<accession>A0A5B7FFD8</accession>
<sequence length="968" mass="104112">MLVDTCDVKQEQDDFVEPPSPEERDSGTWEGSLPLITSVHGASDSNMAELIGSPEAIQEEFEEPQIAQVTPTTSSHVTSPATSKVLPDLVPITSSTKGETLFSVEEQGESLPVAAQVTGSENASQQKLYFVPTGFNVSSSSTTVPSIPVDTPMKSITLNVASNKVFGKSPEKSLSSPKSYSLGKVSYILPNLPGSGTTDSNILLSKQTDANYSESKVEEQSDADSGQVSSSKMLYIPVTSGSVSKVLLVPTVSGASSRMMLLPTIPGNSSLENSSTSSSTTTTITTTIITTPITSSTSNATIATSKMKMVLVPSSQDGSKMILIPTGLESGDGATANPVIGNTLADGERKKMLVLPSSVINNFMSRTSEPTSTQPYQQSCKGTLLVPLPNTGNLPNTFQLSETEKCLSIQERESNSQDSSDDVVVIDPTTENPTNNRKKSSESCSVSVETPSLLISPASFASTSGVAETNVVSSLTTISSTLQKNSSLPETKSESNLEVLSSVKQSSTGRLNTLFIKTHEEMMADTKSGESLQPEPAKECESGKEGEKESPKSQRQDLNIGKAKDMQDQKRQVLIKKSGFHWSAVDLSLNFKSVKLEWLLGTIRKNVLMNIYHMSKKTLSPVTLSVKNGTSISMLYGFARAHKSSTLPILILGSVVSAVLSSSSVPDSMLFQINSIKYFIRENTGELSSYTYSSETHLVKLASKKKGNTGEMVGIGEKVEIDKMRDPEYQETGKTYDTLGFSSCTAQMKKGCTCSEGVICQEHYASASTSKHTLESTPSQYHSEDSSSRMSLENEPRHTSLGCQGNPGTNVQPQEDLIQPSSATEEPQSELRHLLTKPKKKTMVDRNTEELILDSKCDDHSNATKLILDENVKLKARGESSSSVSSVGIDVSGMEHIEEIVLPKIEYESEDEVVDVEMLGDQDCANTILNNLRQQLEHETVEGKAIALYLVLFIAIKGASPVLLLCGT</sequence>
<feature type="compositionally biased region" description="Basic and acidic residues" evidence="1">
    <location>
        <begin position="1"/>
        <end position="12"/>
    </location>
</feature>
<feature type="region of interest" description="Disordered" evidence="1">
    <location>
        <begin position="768"/>
        <end position="832"/>
    </location>
</feature>
<comment type="caution">
    <text evidence="3">The sequence shown here is derived from an EMBL/GenBank/DDBJ whole genome shotgun (WGS) entry which is preliminary data.</text>
</comment>
<keyword evidence="4" id="KW-1185">Reference proteome</keyword>
<feature type="compositionally biased region" description="Polar residues" evidence="1">
    <location>
        <begin position="768"/>
        <end position="781"/>
    </location>
</feature>
<feature type="compositionally biased region" description="Polar residues" evidence="1">
    <location>
        <begin position="801"/>
        <end position="826"/>
    </location>
</feature>
<keyword evidence="2" id="KW-0812">Transmembrane</keyword>